<dbReference type="SUPFAM" id="SSF101941">
    <property type="entry name" value="NAC domain"/>
    <property type="match status" value="1"/>
</dbReference>
<dbReference type="STRING" id="981085.W9RMJ6"/>
<dbReference type="InterPro" id="IPR003441">
    <property type="entry name" value="NAC-dom"/>
</dbReference>
<keyword evidence="1" id="KW-0805">Transcription regulation</keyword>
<dbReference type="Gene3D" id="2.170.150.80">
    <property type="entry name" value="NAC domain"/>
    <property type="match status" value="1"/>
</dbReference>
<dbReference type="Pfam" id="PF02365">
    <property type="entry name" value="NAM"/>
    <property type="match status" value="1"/>
</dbReference>
<evidence type="ECO:0000313" key="6">
    <source>
        <dbReference type="EMBL" id="EXB86898.1"/>
    </source>
</evidence>
<organism evidence="6 7">
    <name type="scientific">Morus notabilis</name>
    <dbReference type="NCBI Taxonomy" id="981085"/>
    <lineage>
        <taxon>Eukaryota</taxon>
        <taxon>Viridiplantae</taxon>
        <taxon>Streptophyta</taxon>
        <taxon>Embryophyta</taxon>
        <taxon>Tracheophyta</taxon>
        <taxon>Spermatophyta</taxon>
        <taxon>Magnoliopsida</taxon>
        <taxon>eudicotyledons</taxon>
        <taxon>Gunneridae</taxon>
        <taxon>Pentapetalae</taxon>
        <taxon>rosids</taxon>
        <taxon>fabids</taxon>
        <taxon>Rosales</taxon>
        <taxon>Moraceae</taxon>
        <taxon>Moreae</taxon>
        <taxon>Morus</taxon>
    </lineage>
</organism>
<sequence>MENLPLGYRFVPTDEELITYYLRRKIMNLPLLSNTVKELDLYHHTPDQLQGKYGAHRENEMYFFTKRTLNTPTATRPSRTITNVDPNGTIINVGFWKCSTKKKAIQNADKEVIGYKMLFNHFVAKGNMTTWLMYEYTTLSGSRMAHYLKQIVLARMVINSYIFPQMDEFVLCKIYNKNNEQKHKLNAQREKPQRSMEPQAHQVAEHVEIARINYTEEPNVCDYRPPEEQAPTYQYCNSDIADAPMNAADPCNQQYLTPFDDNFDLFIQSLEAEIPTHDDLQFDADLHRHKIRRLSSC</sequence>
<accession>W9RMJ6</accession>
<dbReference type="AlphaFoldDB" id="W9RMJ6"/>
<evidence type="ECO:0000256" key="3">
    <source>
        <dbReference type="ARBA" id="ARBA00023163"/>
    </source>
</evidence>
<evidence type="ECO:0000256" key="2">
    <source>
        <dbReference type="ARBA" id="ARBA00023125"/>
    </source>
</evidence>
<dbReference type="PANTHER" id="PTHR31719">
    <property type="entry name" value="NAC TRANSCRIPTION FACTOR 56"/>
    <property type="match status" value="1"/>
</dbReference>
<keyword evidence="7" id="KW-1185">Reference proteome</keyword>
<evidence type="ECO:0000256" key="1">
    <source>
        <dbReference type="ARBA" id="ARBA00023015"/>
    </source>
</evidence>
<proteinExistence type="predicted"/>
<evidence type="ECO:0000313" key="7">
    <source>
        <dbReference type="Proteomes" id="UP000030645"/>
    </source>
</evidence>
<dbReference type="GO" id="GO:0006355">
    <property type="term" value="P:regulation of DNA-templated transcription"/>
    <property type="evidence" value="ECO:0007669"/>
    <property type="project" value="InterPro"/>
</dbReference>
<dbReference type="GO" id="GO:0003677">
    <property type="term" value="F:DNA binding"/>
    <property type="evidence" value="ECO:0007669"/>
    <property type="project" value="UniProtKB-KW"/>
</dbReference>
<dbReference type="EMBL" id="KE344921">
    <property type="protein sequence ID" value="EXB86898.1"/>
    <property type="molecule type" value="Genomic_DNA"/>
</dbReference>
<name>W9RMJ6_9ROSA</name>
<protein>
    <submittedName>
        <fullName evidence="6">NAC domain-containing protein 102</fullName>
    </submittedName>
</protein>
<dbReference type="PANTHER" id="PTHR31719:SF179">
    <property type="entry name" value="OS08G0148400 PROTEIN"/>
    <property type="match status" value="1"/>
</dbReference>
<keyword evidence="4" id="KW-0539">Nucleus</keyword>
<dbReference type="InterPro" id="IPR036093">
    <property type="entry name" value="NAC_dom_sf"/>
</dbReference>
<keyword evidence="3" id="KW-0804">Transcription</keyword>
<keyword evidence="2" id="KW-0238">DNA-binding</keyword>
<evidence type="ECO:0000259" key="5">
    <source>
        <dbReference type="PROSITE" id="PS51005"/>
    </source>
</evidence>
<dbReference type="Proteomes" id="UP000030645">
    <property type="component" value="Unassembled WGS sequence"/>
</dbReference>
<gene>
    <name evidence="6" type="ORF">L484_007321</name>
</gene>
<dbReference type="eggNOG" id="ENOG502RZK3">
    <property type="taxonomic scope" value="Eukaryota"/>
</dbReference>
<reference evidence="7" key="1">
    <citation type="submission" date="2013-01" db="EMBL/GenBank/DDBJ databases">
        <title>Draft Genome Sequence of a Mulberry Tree, Morus notabilis C.K. Schneid.</title>
        <authorList>
            <person name="He N."/>
            <person name="Zhao S."/>
        </authorList>
    </citation>
    <scope>NUCLEOTIDE SEQUENCE</scope>
</reference>
<feature type="domain" description="NAC" evidence="5">
    <location>
        <begin position="4"/>
        <end position="177"/>
    </location>
</feature>
<evidence type="ECO:0000256" key="4">
    <source>
        <dbReference type="ARBA" id="ARBA00023242"/>
    </source>
</evidence>
<dbReference type="PROSITE" id="PS51005">
    <property type="entry name" value="NAC"/>
    <property type="match status" value="1"/>
</dbReference>